<evidence type="ECO:0008006" key="4">
    <source>
        <dbReference type="Google" id="ProtNLM"/>
    </source>
</evidence>
<keyword evidence="3" id="KW-1185">Reference proteome</keyword>
<feature type="region of interest" description="Disordered" evidence="1">
    <location>
        <begin position="21"/>
        <end position="90"/>
    </location>
</feature>
<dbReference type="EMBL" id="JBHFFA010000001">
    <property type="protein sequence ID" value="KAL2653495.1"/>
    <property type="molecule type" value="Genomic_DNA"/>
</dbReference>
<feature type="compositionally biased region" description="Polar residues" evidence="1">
    <location>
        <begin position="63"/>
        <end position="73"/>
    </location>
</feature>
<organism evidence="2 3">
    <name type="scientific">Riccia fluitans</name>
    <dbReference type="NCBI Taxonomy" id="41844"/>
    <lineage>
        <taxon>Eukaryota</taxon>
        <taxon>Viridiplantae</taxon>
        <taxon>Streptophyta</taxon>
        <taxon>Embryophyta</taxon>
        <taxon>Marchantiophyta</taxon>
        <taxon>Marchantiopsida</taxon>
        <taxon>Marchantiidae</taxon>
        <taxon>Marchantiales</taxon>
        <taxon>Ricciaceae</taxon>
        <taxon>Riccia</taxon>
    </lineage>
</organism>
<evidence type="ECO:0000256" key="1">
    <source>
        <dbReference type="SAM" id="MobiDB-lite"/>
    </source>
</evidence>
<dbReference type="AlphaFoldDB" id="A0ABD1ZRJ4"/>
<gene>
    <name evidence="2" type="ORF">R1flu_021623</name>
</gene>
<accession>A0ABD1ZRJ4</accession>
<name>A0ABD1ZRJ4_9MARC</name>
<reference evidence="2 3" key="1">
    <citation type="submission" date="2024-09" db="EMBL/GenBank/DDBJ databases">
        <title>Chromosome-scale assembly of Riccia fluitans.</title>
        <authorList>
            <person name="Paukszto L."/>
            <person name="Sawicki J."/>
            <person name="Karawczyk K."/>
            <person name="Piernik-Szablinska J."/>
            <person name="Szczecinska M."/>
            <person name="Mazdziarz M."/>
        </authorList>
    </citation>
    <scope>NUCLEOTIDE SEQUENCE [LARGE SCALE GENOMIC DNA]</scope>
    <source>
        <strain evidence="2">Rf_01</strain>
        <tissue evidence="2">Aerial parts of the thallus</tissue>
    </source>
</reference>
<protein>
    <recommendedName>
        <fullName evidence="4">Secreted protein</fullName>
    </recommendedName>
</protein>
<sequence length="90" mass="10675">MPFVAQFVAYWLMCNSFHSATTRHRQGREGLPIPDRKEEATHNSRSKAEQREESERESREMNRQLQKPRTRSANPFAFGKRNSLEKKKRV</sequence>
<proteinExistence type="predicted"/>
<comment type="caution">
    <text evidence="2">The sequence shown here is derived from an EMBL/GenBank/DDBJ whole genome shotgun (WGS) entry which is preliminary data.</text>
</comment>
<evidence type="ECO:0000313" key="2">
    <source>
        <dbReference type="EMBL" id="KAL2653495.1"/>
    </source>
</evidence>
<feature type="compositionally biased region" description="Basic and acidic residues" evidence="1">
    <location>
        <begin position="34"/>
        <end position="62"/>
    </location>
</feature>
<dbReference type="Proteomes" id="UP001605036">
    <property type="component" value="Unassembled WGS sequence"/>
</dbReference>
<evidence type="ECO:0000313" key="3">
    <source>
        <dbReference type="Proteomes" id="UP001605036"/>
    </source>
</evidence>